<protein>
    <submittedName>
        <fullName evidence="1">Uncharacterized protein</fullName>
    </submittedName>
</protein>
<dbReference type="Proteomes" id="UP001234989">
    <property type="component" value="Chromosome 1"/>
</dbReference>
<dbReference type="AlphaFoldDB" id="A0AAF0T9Y8"/>
<proteinExistence type="predicted"/>
<keyword evidence="2" id="KW-1185">Reference proteome</keyword>
<organism evidence="1 2">
    <name type="scientific">Solanum verrucosum</name>
    <dbReference type="NCBI Taxonomy" id="315347"/>
    <lineage>
        <taxon>Eukaryota</taxon>
        <taxon>Viridiplantae</taxon>
        <taxon>Streptophyta</taxon>
        <taxon>Embryophyta</taxon>
        <taxon>Tracheophyta</taxon>
        <taxon>Spermatophyta</taxon>
        <taxon>Magnoliopsida</taxon>
        <taxon>eudicotyledons</taxon>
        <taxon>Gunneridae</taxon>
        <taxon>Pentapetalae</taxon>
        <taxon>asterids</taxon>
        <taxon>lamiids</taxon>
        <taxon>Solanales</taxon>
        <taxon>Solanaceae</taxon>
        <taxon>Solanoideae</taxon>
        <taxon>Solaneae</taxon>
        <taxon>Solanum</taxon>
    </lineage>
</organism>
<sequence length="77" mass="8994">MWDYCEFEILLESAWKPRMLSSPATRKIRYPDEMISYNAVFSLLRRRQRDSFIPMRKKTVDVGVQSLGSFNGWGGCA</sequence>
<name>A0AAF0T9Y8_SOLVR</name>
<evidence type="ECO:0000313" key="2">
    <source>
        <dbReference type="Proteomes" id="UP001234989"/>
    </source>
</evidence>
<reference evidence="1" key="1">
    <citation type="submission" date="2023-08" db="EMBL/GenBank/DDBJ databases">
        <title>A de novo genome assembly of Solanum verrucosum Schlechtendal, a Mexican diploid species geographically isolated from the other diploid A-genome species in potato relatives.</title>
        <authorList>
            <person name="Hosaka K."/>
        </authorList>
    </citation>
    <scope>NUCLEOTIDE SEQUENCE</scope>
    <source>
        <tissue evidence="1">Young leaves</tissue>
    </source>
</reference>
<dbReference type="EMBL" id="CP133612">
    <property type="protein sequence ID" value="WMV13342.1"/>
    <property type="molecule type" value="Genomic_DNA"/>
</dbReference>
<accession>A0AAF0T9Y8</accession>
<gene>
    <name evidence="1" type="ORF">MTR67_006727</name>
</gene>
<evidence type="ECO:0000313" key="1">
    <source>
        <dbReference type="EMBL" id="WMV13342.1"/>
    </source>
</evidence>